<dbReference type="GO" id="GO:0046872">
    <property type="term" value="F:metal ion binding"/>
    <property type="evidence" value="ECO:0007669"/>
    <property type="project" value="UniProtKB-KW"/>
</dbReference>
<dbReference type="InterPro" id="IPR011964">
    <property type="entry name" value="YVTN_b-propeller_repeat"/>
</dbReference>
<name>A0A6C2TZR8_PONDE</name>
<evidence type="ECO:0000313" key="11">
    <source>
        <dbReference type="Proteomes" id="UP000366872"/>
    </source>
</evidence>
<dbReference type="InterPro" id="IPR003644">
    <property type="entry name" value="Calx_beta"/>
</dbReference>
<dbReference type="Pfam" id="PF03160">
    <property type="entry name" value="Calx-beta"/>
    <property type="match status" value="1"/>
</dbReference>
<dbReference type="PROSITE" id="PS51007">
    <property type="entry name" value="CYTC"/>
    <property type="match status" value="1"/>
</dbReference>
<dbReference type="InterPro" id="IPR038081">
    <property type="entry name" value="CalX-like_sf"/>
</dbReference>
<dbReference type="SUPFAM" id="SSF46626">
    <property type="entry name" value="Cytochrome c"/>
    <property type="match status" value="2"/>
</dbReference>
<evidence type="ECO:0000256" key="5">
    <source>
        <dbReference type="ARBA" id="ARBA00022837"/>
    </source>
</evidence>
<dbReference type="InterPro" id="IPR015943">
    <property type="entry name" value="WD40/YVTN_repeat-like_dom_sf"/>
</dbReference>
<dbReference type="Gene3D" id="2.130.10.10">
    <property type="entry name" value="YVTN repeat-like/Quinoprotein amine dehydrogenase"/>
    <property type="match status" value="1"/>
</dbReference>
<dbReference type="EMBL" id="CAAHFG010000001">
    <property type="protein sequence ID" value="VGO13218.1"/>
    <property type="molecule type" value="Genomic_DNA"/>
</dbReference>
<evidence type="ECO:0000256" key="4">
    <source>
        <dbReference type="ARBA" id="ARBA00022737"/>
    </source>
</evidence>
<keyword evidence="11" id="KW-1185">Reference proteome</keyword>
<keyword evidence="4" id="KW-0677">Repeat</keyword>
<dbReference type="SUPFAM" id="SSF51004">
    <property type="entry name" value="C-terminal (heme d1) domain of cytochrome cd1-nitrite reductase"/>
    <property type="match status" value="1"/>
</dbReference>
<dbReference type="Gene3D" id="1.10.760.10">
    <property type="entry name" value="Cytochrome c-like domain"/>
    <property type="match status" value="2"/>
</dbReference>
<protein>
    <submittedName>
        <fullName evidence="10">Antigen Lp49</fullName>
    </submittedName>
</protein>
<dbReference type="GO" id="GO:0009055">
    <property type="term" value="F:electron transfer activity"/>
    <property type="evidence" value="ECO:0007669"/>
    <property type="project" value="InterPro"/>
</dbReference>
<evidence type="ECO:0000256" key="7">
    <source>
        <dbReference type="PROSITE-ProRule" id="PRU00433"/>
    </source>
</evidence>
<reference evidence="10 11" key="1">
    <citation type="submission" date="2019-04" db="EMBL/GenBank/DDBJ databases">
        <authorList>
            <person name="Van Vliet M D."/>
        </authorList>
    </citation>
    <scope>NUCLEOTIDE SEQUENCE [LARGE SCALE GENOMIC DNA]</scope>
    <source>
        <strain evidence="10 11">F1</strain>
    </source>
</reference>
<keyword evidence="2 7" id="KW-0479">Metal-binding</keyword>
<evidence type="ECO:0000256" key="1">
    <source>
        <dbReference type="ARBA" id="ARBA00022617"/>
    </source>
</evidence>
<keyword evidence="1 7" id="KW-0349">Heme</keyword>
<feature type="signal peptide" evidence="8">
    <location>
        <begin position="1"/>
        <end position="22"/>
    </location>
</feature>
<sequence>MRLKQLQRAAICAGLMGCAANAAINITVVGDGSGYEETGLVAFRSTSVGKSFDADGNDEYGSAGTFFFGNNAGAGNGLGWSEHTQTGAEWATFAQGAQFSSVSEQAAYGPYDDPTLSGTDVADWALAGIGVALGSGVGAWAEVLTFTIDSTTPQQFRVGIMSGTQTTSSDGRWDPTGLRLSVDGGAPAEITGLPNTPDNTSGWAFFDVDLNGETSGTFSLEGQNRLAGQGTAISGVTFDVNPEAAAGMLVGYDFNSDAADMSDATVVAANMTASPLTSPMAIAFVSTVGDNSGEDAAGSAFGGTGTVGCVGIGVDDAVTGSFEDAVAGNDYISFTVTPDAGAVFQLSSITFKVTKKHVDSVDEYAVTDASGNLIGSSVIITNVVGLTGTYDGVVVDLSGTALETMTEATQFRIYAWGRGTTSTSSTLAALDKITLYGRAIAGVPPGVDNLSGVSNLLADAATLTGTLVSTGAASTQVWAYWGETDGGTNVGAWAHNADLGMLSPGDFSVQVDNLTTDTEYVYRCAASNQYGTVWSGLQSFTPSYPRISVDPAQMVEGDSGSSLAVFRVWLSRAYPEAISFTFSTADGLAGSADYEAQGDTLTFLPGETQMQIAITIWGDALDEGDEDFYFAIDSAEGAVIESGTARGVIFSDDRDFYLSPTELAADAVNGLLYIAESTAARVGVVDLANNTRLGSIDLPQHPSGLALSSDGATLYVTAGVSDGAVYVVDTASMQVTQTIPVGHTPRSPVLATGNRLYICERFLNTVAVVDLTTGSVADRIGVLREPFDAALTPDGSKLVVGNLLPHQPSTQTGVAASVSVIDTASGLVTASIVLPPGSHSLRDVAVSPDGGYAVVAHALGRYRVPANQIFRGWVNTSTLSIIDLASDTLYNTVELDDLDLGAANPWGTGFTADGGTLCIAHAGTHELSAVDWPGLLAKLSSATKNVCDDLSYLAGLRRRLPLPGNGPRDVAVVGTTVYAANYFSDSLSVADLADGQEYAAQEIEIGWVMPQTDVRLGMQLFHDATLSAQQWQSCTSCHPGGRNDGLNWDLLNDGFGNAKNAKSLLQAHYTAPTTWTGVRPNAETSVRAGIMFSHMIKWKNNEDLYLDAFLKAQQPVPSPYLVDGGLSAAAVRGETIFNARCTGCHSGDYLTDQELHDVGTGTTIDAGPFDTPSLIEVWRTGPYLHDGRAQTIRDVLEVFSHGSTAGLTETQIDDLVEYIKSL</sequence>
<evidence type="ECO:0000313" key="10">
    <source>
        <dbReference type="EMBL" id="VGO13218.1"/>
    </source>
</evidence>
<dbReference type="NCBIfam" id="TIGR02276">
    <property type="entry name" value="beta_rpt_yvtn"/>
    <property type="match status" value="1"/>
</dbReference>
<proteinExistence type="predicted"/>
<dbReference type="InterPro" id="IPR011048">
    <property type="entry name" value="Haem_d1_sf"/>
</dbReference>
<dbReference type="AlphaFoldDB" id="A0A6C2TZR8"/>
<keyword evidence="3 8" id="KW-0732">Signal</keyword>
<dbReference type="Pfam" id="PF00034">
    <property type="entry name" value="Cytochrom_C"/>
    <property type="match status" value="1"/>
</dbReference>
<accession>A0A6C2TZR8</accession>
<dbReference type="PANTHER" id="PTHR47197">
    <property type="entry name" value="PROTEIN NIRF"/>
    <property type="match status" value="1"/>
</dbReference>
<dbReference type="GO" id="GO:0016020">
    <property type="term" value="C:membrane"/>
    <property type="evidence" value="ECO:0007669"/>
    <property type="project" value="InterPro"/>
</dbReference>
<evidence type="ECO:0000256" key="3">
    <source>
        <dbReference type="ARBA" id="ARBA00022729"/>
    </source>
</evidence>
<dbReference type="InterPro" id="IPR009056">
    <property type="entry name" value="Cyt_c-like_dom"/>
</dbReference>
<evidence type="ECO:0000256" key="6">
    <source>
        <dbReference type="ARBA" id="ARBA00023004"/>
    </source>
</evidence>
<dbReference type="SUPFAM" id="SSF141072">
    <property type="entry name" value="CalX-like"/>
    <property type="match status" value="1"/>
</dbReference>
<gene>
    <name evidence="10" type="primary">orfC</name>
    <name evidence="10" type="ORF">PDESU_01772</name>
</gene>
<dbReference type="GO" id="GO:0016491">
    <property type="term" value="F:oxidoreductase activity"/>
    <property type="evidence" value="ECO:0007669"/>
    <property type="project" value="InterPro"/>
</dbReference>
<keyword evidence="6 7" id="KW-0408">Iron</keyword>
<dbReference type="InterPro" id="IPR004852">
    <property type="entry name" value="Di-haem_cyt_c_peroxidsae"/>
</dbReference>
<keyword evidence="5" id="KW-0106">Calcium</keyword>
<dbReference type="InterPro" id="IPR036909">
    <property type="entry name" value="Cyt_c-like_dom_sf"/>
</dbReference>
<dbReference type="InterPro" id="IPR051200">
    <property type="entry name" value="Host-pathogen_enzymatic-act"/>
</dbReference>
<organism evidence="10 11">
    <name type="scientific">Pontiella desulfatans</name>
    <dbReference type="NCBI Taxonomy" id="2750659"/>
    <lineage>
        <taxon>Bacteria</taxon>
        <taxon>Pseudomonadati</taxon>
        <taxon>Kiritimatiellota</taxon>
        <taxon>Kiritimatiellia</taxon>
        <taxon>Kiritimatiellales</taxon>
        <taxon>Pontiellaceae</taxon>
        <taxon>Pontiella</taxon>
    </lineage>
</organism>
<dbReference type="GO" id="GO:0007154">
    <property type="term" value="P:cell communication"/>
    <property type="evidence" value="ECO:0007669"/>
    <property type="project" value="InterPro"/>
</dbReference>
<dbReference type="Pfam" id="PF03150">
    <property type="entry name" value="CCP_MauG"/>
    <property type="match status" value="1"/>
</dbReference>
<dbReference type="GO" id="GO:0020037">
    <property type="term" value="F:heme binding"/>
    <property type="evidence" value="ECO:0007669"/>
    <property type="project" value="InterPro"/>
</dbReference>
<dbReference type="RefSeq" id="WP_168442102.1">
    <property type="nucleotide sequence ID" value="NZ_CAAHFG010000001.1"/>
</dbReference>
<dbReference type="PANTHER" id="PTHR47197:SF3">
    <property type="entry name" value="DIHYDRO-HEME D1 DEHYDROGENASE"/>
    <property type="match status" value="1"/>
</dbReference>
<evidence type="ECO:0000259" key="9">
    <source>
        <dbReference type="PROSITE" id="PS51007"/>
    </source>
</evidence>
<dbReference type="Proteomes" id="UP000366872">
    <property type="component" value="Unassembled WGS sequence"/>
</dbReference>
<dbReference type="Gene3D" id="2.60.40.2030">
    <property type="match status" value="1"/>
</dbReference>
<evidence type="ECO:0000256" key="8">
    <source>
        <dbReference type="SAM" id="SignalP"/>
    </source>
</evidence>
<feature type="chain" id="PRO_5025616710" evidence="8">
    <location>
        <begin position="23"/>
        <end position="1222"/>
    </location>
</feature>
<feature type="domain" description="Cytochrome c" evidence="9">
    <location>
        <begin position="1128"/>
        <end position="1222"/>
    </location>
</feature>
<evidence type="ECO:0000256" key="2">
    <source>
        <dbReference type="ARBA" id="ARBA00022723"/>
    </source>
</evidence>